<protein>
    <recommendedName>
        <fullName evidence="6">NHL repeat containing protein-like protein</fullName>
    </recommendedName>
</protein>
<evidence type="ECO:0000256" key="2">
    <source>
        <dbReference type="PROSITE-ProRule" id="PRU00504"/>
    </source>
</evidence>
<dbReference type="AlphaFoldDB" id="A0A814N3H4"/>
<accession>A0A814N3H4</accession>
<organism evidence="4 5">
    <name type="scientific">Adineta steineri</name>
    <dbReference type="NCBI Taxonomy" id="433720"/>
    <lineage>
        <taxon>Eukaryota</taxon>
        <taxon>Metazoa</taxon>
        <taxon>Spiralia</taxon>
        <taxon>Gnathifera</taxon>
        <taxon>Rotifera</taxon>
        <taxon>Eurotatoria</taxon>
        <taxon>Bdelloidea</taxon>
        <taxon>Adinetida</taxon>
        <taxon>Adinetidae</taxon>
        <taxon>Adineta</taxon>
    </lineage>
</organism>
<reference evidence="4" key="1">
    <citation type="submission" date="2021-02" db="EMBL/GenBank/DDBJ databases">
        <authorList>
            <person name="Nowell W R."/>
        </authorList>
    </citation>
    <scope>NUCLEOTIDE SEQUENCE</scope>
</reference>
<keyword evidence="1" id="KW-0677">Repeat</keyword>
<evidence type="ECO:0000256" key="3">
    <source>
        <dbReference type="SAM" id="Phobius"/>
    </source>
</evidence>
<keyword evidence="3" id="KW-0472">Membrane</keyword>
<dbReference type="SUPFAM" id="SSF101898">
    <property type="entry name" value="NHL repeat"/>
    <property type="match status" value="1"/>
</dbReference>
<dbReference type="EMBL" id="CAJNOG010000219">
    <property type="protein sequence ID" value="CAF1087370.1"/>
    <property type="molecule type" value="Genomic_DNA"/>
</dbReference>
<evidence type="ECO:0000256" key="1">
    <source>
        <dbReference type="ARBA" id="ARBA00022737"/>
    </source>
</evidence>
<dbReference type="Gene3D" id="2.120.10.30">
    <property type="entry name" value="TolB, C-terminal domain"/>
    <property type="match status" value="1"/>
</dbReference>
<keyword evidence="3" id="KW-1133">Transmembrane helix</keyword>
<evidence type="ECO:0008006" key="6">
    <source>
        <dbReference type="Google" id="ProtNLM"/>
    </source>
</evidence>
<keyword evidence="3" id="KW-0812">Transmembrane</keyword>
<dbReference type="PANTHER" id="PTHR24104">
    <property type="entry name" value="E3 UBIQUITIN-PROTEIN LIGASE NHLRC1-RELATED"/>
    <property type="match status" value="1"/>
</dbReference>
<dbReference type="InterPro" id="IPR011042">
    <property type="entry name" value="6-blade_b-propeller_TolB-like"/>
</dbReference>
<dbReference type="Pfam" id="PF01436">
    <property type="entry name" value="NHL"/>
    <property type="match status" value="1"/>
</dbReference>
<dbReference type="PROSITE" id="PS51125">
    <property type="entry name" value="NHL"/>
    <property type="match status" value="2"/>
</dbReference>
<evidence type="ECO:0000313" key="5">
    <source>
        <dbReference type="Proteomes" id="UP000663845"/>
    </source>
</evidence>
<dbReference type="CDD" id="cd05819">
    <property type="entry name" value="NHL"/>
    <property type="match status" value="1"/>
</dbReference>
<sequence length="462" mass="49631">MVHRTFHTLQFENKLHRSVSTLSSQSTWSQNAITIFGSQAGTSGSSLSLLNNPIGMYYDGPNNMLIVSDFGNHRILQFSINYPPSVATVIAGGNDYGCKMNQFTVTIGVAFDSSRQLYVADSDCNRTIKFPANSNSTTSGTCVGSVSQPQNLCINPSTGDIYVASYDDNAVYKFIGGSETAVVAAGGNGDGNALNQFAGPNGVYYDYLYTNALYVTDTRNHRVMKFPPDSTSATYGIVVAGNNGSETVTSNATQPKNKLCEYLKRRKVMWIIVIIIVIVLIITIPIVIIKTKKANSEKTSTKEEGTIKITEEMEVTTVFFSTHFCNPESTITSTSATTLPTTSTSTTSAVWVKIAPDSVIGDQNCASGGYVPSATLSDCESGCLSVSGCTAVDWNVNGAGCSYRQCTTYPPNYSGRSDWEIWAIETETSTTTTTTISIPGSVLIGFIGIIVREEVPADMTFS</sequence>
<dbReference type="PANTHER" id="PTHR24104:SF25">
    <property type="entry name" value="PROTEIN LIN-41"/>
    <property type="match status" value="1"/>
</dbReference>
<dbReference type="InterPro" id="IPR050952">
    <property type="entry name" value="TRIM-NHL_E3_ligases"/>
</dbReference>
<feature type="repeat" description="NHL" evidence="2">
    <location>
        <begin position="196"/>
        <end position="229"/>
    </location>
</feature>
<evidence type="ECO:0000313" key="4">
    <source>
        <dbReference type="EMBL" id="CAF1087370.1"/>
    </source>
</evidence>
<feature type="repeat" description="NHL" evidence="2">
    <location>
        <begin position="37"/>
        <end position="81"/>
    </location>
</feature>
<proteinExistence type="predicted"/>
<dbReference type="GO" id="GO:0008270">
    <property type="term" value="F:zinc ion binding"/>
    <property type="evidence" value="ECO:0007669"/>
    <property type="project" value="UniProtKB-KW"/>
</dbReference>
<dbReference type="Proteomes" id="UP000663845">
    <property type="component" value="Unassembled WGS sequence"/>
</dbReference>
<comment type="caution">
    <text evidence="4">The sequence shown here is derived from an EMBL/GenBank/DDBJ whole genome shotgun (WGS) entry which is preliminary data.</text>
</comment>
<name>A0A814N3H4_9BILA</name>
<feature type="transmembrane region" description="Helical" evidence="3">
    <location>
        <begin position="268"/>
        <end position="289"/>
    </location>
</feature>
<dbReference type="InterPro" id="IPR001258">
    <property type="entry name" value="NHL_repeat"/>
</dbReference>
<gene>
    <name evidence="4" type="ORF">JYZ213_LOCUS20642</name>
</gene>